<dbReference type="GO" id="GO:0005739">
    <property type="term" value="C:mitochondrion"/>
    <property type="evidence" value="ECO:0007669"/>
    <property type="project" value="TreeGrafter"/>
</dbReference>
<dbReference type="AlphaFoldDB" id="A0A9W8HJ03"/>
<dbReference type="InterPro" id="IPR020843">
    <property type="entry name" value="ER"/>
</dbReference>
<dbReference type="Pfam" id="PF08240">
    <property type="entry name" value="ADH_N"/>
    <property type="match status" value="1"/>
</dbReference>
<dbReference type="Pfam" id="PF13602">
    <property type="entry name" value="ADH_zinc_N_2"/>
    <property type="match status" value="1"/>
</dbReference>
<dbReference type="SUPFAM" id="SSF51735">
    <property type="entry name" value="NAD(P)-binding Rossmann-fold domains"/>
    <property type="match status" value="1"/>
</dbReference>
<sequence>MAETYKVAGVEKYSKDVADIKLLEVARPALQTETQVEIEVHAASLNPIDYKRAWGMVALACPEKPPVKLGFDVAGVVRAVGGGVGRLKVGDRVYGRVETASPGTIGELAVAEEAALGRIPDGVGFDVAATVPLAGLTAKQSLEAAGLRQGQTVFVNAGLGGVGMFALALARHHFKASVVATTVSPKKRELAAKMGATRVIDYTAENYTEVLRDAVDVGFDTLGDGEIYRVIKPGGQAVSVAMLPSGTAFANFGHRNAPLTAFGRARLAVLRRVLDGLQWFNTRALRAKGIQYRYLLMEPSGADLEATFNPLLESGVLVPAISNTYPFTDEGVRAAFTESIGGHATGKIVVKVRE</sequence>
<name>A0A9W8HJ03_9FUNG</name>
<dbReference type="CDD" id="cd05289">
    <property type="entry name" value="MDR_like_2"/>
    <property type="match status" value="1"/>
</dbReference>
<dbReference type="SUPFAM" id="SSF50129">
    <property type="entry name" value="GroES-like"/>
    <property type="match status" value="1"/>
</dbReference>
<dbReference type="SMART" id="SM00829">
    <property type="entry name" value="PKS_ER"/>
    <property type="match status" value="1"/>
</dbReference>
<gene>
    <name evidence="2" type="ORF">H4R18_001642</name>
</gene>
<organism evidence="2 3">
    <name type="scientific">Coemansia javaensis</name>
    <dbReference type="NCBI Taxonomy" id="2761396"/>
    <lineage>
        <taxon>Eukaryota</taxon>
        <taxon>Fungi</taxon>
        <taxon>Fungi incertae sedis</taxon>
        <taxon>Zoopagomycota</taxon>
        <taxon>Kickxellomycotina</taxon>
        <taxon>Kickxellomycetes</taxon>
        <taxon>Kickxellales</taxon>
        <taxon>Kickxellaceae</taxon>
        <taxon>Coemansia</taxon>
    </lineage>
</organism>
<dbReference type="PANTHER" id="PTHR11695:SF294">
    <property type="entry name" value="RETICULON-4-INTERACTING PROTEIN 1, MITOCHONDRIAL"/>
    <property type="match status" value="1"/>
</dbReference>
<dbReference type="InterPro" id="IPR036291">
    <property type="entry name" value="NAD(P)-bd_dom_sf"/>
</dbReference>
<dbReference type="EMBL" id="JANBUL010000045">
    <property type="protein sequence ID" value="KAJ2783509.1"/>
    <property type="molecule type" value="Genomic_DNA"/>
</dbReference>
<proteinExistence type="predicted"/>
<dbReference type="InterPro" id="IPR011032">
    <property type="entry name" value="GroES-like_sf"/>
</dbReference>
<dbReference type="Gene3D" id="3.40.50.720">
    <property type="entry name" value="NAD(P)-binding Rossmann-like Domain"/>
    <property type="match status" value="1"/>
</dbReference>
<feature type="domain" description="Enoyl reductase (ER)" evidence="1">
    <location>
        <begin position="15"/>
        <end position="350"/>
    </location>
</feature>
<comment type="caution">
    <text evidence="2">The sequence shown here is derived from an EMBL/GenBank/DDBJ whole genome shotgun (WGS) entry which is preliminary data.</text>
</comment>
<protein>
    <recommendedName>
        <fullName evidence="1">Enoyl reductase (ER) domain-containing protein</fullName>
    </recommendedName>
</protein>
<dbReference type="OrthoDB" id="201656at2759"/>
<evidence type="ECO:0000313" key="3">
    <source>
        <dbReference type="Proteomes" id="UP001140217"/>
    </source>
</evidence>
<dbReference type="GO" id="GO:0016491">
    <property type="term" value="F:oxidoreductase activity"/>
    <property type="evidence" value="ECO:0007669"/>
    <property type="project" value="InterPro"/>
</dbReference>
<dbReference type="Proteomes" id="UP001140217">
    <property type="component" value="Unassembled WGS sequence"/>
</dbReference>
<dbReference type="InterPro" id="IPR050700">
    <property type="entry name" value="YIM1/Zinc_Alcohol_DH_Fams"/>
</dbReference>
<accession>A0A9W8HJ03</accession>
<keyword evidence="3" id="KW-1185">Reference proteome</keyword>
<dbReference type="Gene3D" id="3.90.180.10">
    <property type="entry name" value="Medium-chain alcohol dehydrogenases, catalytic domain"/>
    <property type="match status" value="1"/>
</dbReference>
<dbReference type="InterPro" id="IPR013154">
    <property type="entry name" value="ADH-like_N"/>
</dbReference>
<reference evidence="2" key="1">
    <citation type="submission" date="2022-07" db="EMBL/GenBank/DDBJ databases">
        <title>Phylogenomic reconstructions and comparative analyses of Kickxellomycotina fungi.</title>
        <authorList>
            <person name="Reynolds N.K."/>
            <person name="Stajich J.E."/>
            <person name="Barry K."/>
            <person name="Grigoriev I.V."/>
            <person name="Crous P."/>
            <person name="Smith M.E."/>
        </authorList>
    </citation>
    <scope>NUCLEOTIDE SEQUENCE</scope>
    <source>
        <strain evidence="2">NBRC 105414</strain>
    </source>
</reference>
<dbReference type="PANTHER" id="PTHR11695">
    <property type="entry name" value="ALCOHOL DEHYDROGENASE RELATED"/>
    <property type="match status" value="1"/>
</dbReference>
<evidence type="ECO:0000313" key="2">
    <source>
        <dbReference type="EMBL" id="KAJ2783509.1"/>
    </source>
</evidence>
<evidence type="ECO:0000259" key="1">
    <source>
        <dbReference type="SMART" id="SM00829"/>
    </source>
</evidence>